<accession>L0R607</accession>
<protein>
    <recommendedName>
        <fullName evidence="5">Amino acid permease-associated region</fullName>
    </recommendedName>
</protein>
<name>L0R607_9BACT</name>
<dbReference type="Gene3D" id="1.20.1740.10">
    <property type="entry name" value="Amino acid/polyamine transporter I"/>
    <property type="match status" value="1"/>
</dbReference>
<feature type="transmembrane region" description="Helical" evidence="2">
    <location>
        <begin position="296"/>
        <end position="315"/>
    </location>
</feature>
<feature type="transmembrane region" description="Helical" evidence="2">
    <location>
        <begin position="67"/>
        <end position="93"/>
    </location>
</feature>
<dbReference type="EMBL" id="FO203522">
    <property type="protein sequence ID" value="CCO22123.1"/>
    <property type="molecule type" value="Genomic_DNA"/>
</dbReference>
<feature type="region of interest" description="Disordered" evidence="1">
    <location>
        <begin position="413"/>
        <end position="445"/>
    </location>
</feature>
<dbReference type="PATRIC" id="fig|1121451.3.peg.130"/>
<dbReference type="KEGG" id="dhy:DESAM_10142"/>
<sequence length="445" mass="47164">MSGLFTSLAVMLSPRGLTAVGNGAGFGGVAFMAALILAAAASLYTARSMEALGTGAKRATPFDGFAFGLLDAARLFTLTVLAVSWLGIAGYAVNEIFALWFPNLAASFLILGLAAGACFLTDKSGTDLYGGCLTLAFCAFVYVAIMATQPVGAGIGYPSVVPQFFSPFMPQALEMSGYLGWLDILFLAVLVFAGFDLPLVFENKSSRVVPAVILILGAFLLFIWGALLVAVPEKLADTYVPHLMVARNVFGEGGRLLMGSTIVLGTFAALFSFFQILGHRLKGIITEEYAHHAPRVAAVVLAIVLGALLATGWAGEDALESLISAGLCFWFAAYTLIDLLNIIAIRKAGGRPLIALPVMFIHLIAAIASGMYIEFPLFFYYALGAMTVAGLVFGVSYYRSGIELSKEQALVKTESVDENSDDSGQKNEQSDDEPVAEGLNIVEYK</sequence>
<evidence type="ECO:0000313" key="3">
    <source>
        <dbReference type="EMBL" id="CCO22123.1"/>
    </source>
</evidence>
<keyword evidence="2" id="KW-0472">Membrane</keyword>
<evidence type="ECO:0000256" key="1">
    <source>
        <dbReference type="SAM" id="MobiDB-lite"/>
    </source>
</evidence>
<evidence type="ECO:0000256" key="2">
    <source>
        <dbReference type="SAM" id="Phobius"/>
    </source>
</evidence>
<keyword evidence="2" id="KW-0812">Transmembrane</keyword>
<feature type="transmembrane region" description="Helical" evidence="2">
    <location>
        <begin position="178"/>
        <end position="201"/>
    </location>
</feature>
<evidence type="ECO:0000313" key="4">
    <source>
        <dbReference type="Proteomes" id="UP000010808"/>
    </source>
</evidence>
<keyword evidence="4" id="KW-1185">Reference proteome</keyword>
<feature type="transmembrane region" description="Helical" evidence="2">
    <location>
        <begin position="379"/>
        <end position="398"/>
    </location>
</feature>
<reference evidence="3 4" key="1">
    <citation type="submission" date="2012-10" db="EMBL/GenBank/DDBJ databases">
        <authorList>
            <person name="Genoscope - CEA"/>
        </authorList>
    </citation>
    <scope>NUCLEOTIDE SEQUENCE [LARGE SCALE GENOMIC DNA]</scope>
    <source>
        <strain evidence="4">AM13 / DSM 14728</strain>
    </source>
</reference>
<dbReference type="AlphaFoldDB" id="L0R607"/>
<feature type="transmembrane region" description="Helical" evidence="2">
    <location>
        <begin position="256"/>
        <end position="276"/>
    </location>
</feature>
<keyword evidence="2" id="KW-1133">Transmembrane helix</keyword>
<feature type="transmembrane region" description="Helical" evidence="2">
    <location>
        <begin position="132"/>
        <end position="158"/>
    </location>
</feature>
<gene>
    <name evidence="3" type="ORF">DESAM_10142</name>
</gene>
<dbReference type="OrthoDB" id="5455663at2"/>
<dbReference type="HOGENOM" id="CLU_612124_0_0_7"/>
<feature type="transmembrane region" description="Helical" evidence="2">
    <location>
        <begin position="321"/>
        <end position="341"/>
    </location>
</feature>
<feature type="transmembrane region" description="Helical" evidence="2">
    <location>
        <begin position="99"/>
        <end position="120"/>
    </location>
</feature>
<proteinExistence type="predicted"/>
<dbReference type="Proteomes" id="UP000010808">
    <property type="component" value="Chromosome"/>
</dbReference>
<feature type="transmembrane region" description="Helical" evidence="2">
    <location>
        <begin position="353"/>
        <end position="373"/>
    </location>
</feature>
<evidence type="ECO:0008006" key="5">
    <source>
        <dbReference type="Google" id="ProtNLM"/>
    </source>
</evidence>
<dbReference type="RefSeq" id="WP_015334733.1">
    <property type="nucleotide sequence ID" value="NC_020055.1"/>
</dbReference>
<organism evidence="3 4">
    <name type="scientific">Maridesulfovibrio hydrothermalis AM13 = DSM 14728</name>
    <dbReference type="NCBI Taxonomy" id="1121451"/>
    <lineage>
        <taxon>Bacteria</taxon>
        <taxon>Pseudomonadati</taxon>
        <taxon>Thermodesulfobacteriota</taxon>
        <taxon>Desulfovibrionia</taxon>
        <taxon>Desulfovibrionales</taxon>
        <taxon>Desulfovibrionaceae</taxon>
        <taxon>Maridesulfovibrio</taxon>
    </lineage>
</organism>
<feature type="transmembrane region" description="Helical" evidence="2">
    <location>
        <begin position="208"/>
        <end position="231"/>
    </location>
</feature>
<dbReference type="eggNOG" id="COG0833">
    <property type="taxonomic scope" value="Bacteria"/>
</dbReference>
<dbReference type="STRING" id="1121451.DESAM_10142"/>
<feature type="transmembrane region" description="Helical" evidence="2">
    <location>
        <begin position="29"/>
        <end position="46"/>
    </location>
</feature>